<organism evidence="2 3">
    <name type="scientific">Cymbomonas tetramitiformis</name>
    <dbReference type="NCBI Taxonomy" id="36881"/>
    <lineage>
        <taxon>Eukaryota</taxon>
        <taxon>Viridiplantae</taxon>
        <taxon>Chlorophyta</taxon>
        <taxon>Pyramimonadophyceae</taxon>
        <taxon>Pyramimonadales</taxon>
        <taxon>Pyramimonadaceae</taxon>
        <taxon>Cymbomonas</taxon>
    </lineage>
</organism>
<proteinExistence type="predicted"/>
<gene>
    <name evidence="2" type="ORF">CYMTET_36063</name>
</gene>
<dbReference type="EMBL" id="LGRX02023246">
    <property type="protein sequence ID" value="KAK3254733.1"/>
    <property type="molecule type" value="Genomic_DNA"/>
</dbReference>
<reference evidence="2 3" key="1">
    <citation type="journal article" date="2015" name="Genome Biol. Evol.">
        <title>Comparative Genomics of a Bacterivorous Green Alga Reveals Evolutionary Causalities and Consequences of Phago-Mixotrophic Mode of Nutrition.</title>
        <authorList>
            <person name="Burns J.A."/>
            <person name="Paasch A."/>
            <person name="Narechania A."/>
            <person name="Kim E."/>
        </authorList>
    </citation>
    <scope>NUCLEOTIDE SEQUENCE [LARGE SCALE GENOMIC DNA]</scope>
    <source>
        <strain evidence="2 3">PLY_AMNH</strain>
    </source>
</reference>
<protein>
    <submittedName>
        <fullName evidence="2">Uncharacterized protein</fullName>
    </submittedName>
</protein>
<name>A0AAE0KMW7_9CHLO</name>
<keyword evidence="3" id="KW-1185">Reference proteome</keyword>
<feature type="coiled-coil region" evidence="1">
    <location>
        <begin position="111"/>
        <end position="138"/>
    </location>
</feature>
<keyword evidence="1" id="KW-0175">Coiled coil</keyword>
<evidence type="ECO:0000313" key="3">
    <source>
        <dbReference type="Proteomes" id="UP001190700"/>
    </source>
</evidence>
<feature type="non-terminal residue" evidence="2">
    <location>
        <position position="194"/>
    </location>
</feature>
<sequence length="194" mass="23001">MEDRDRWYLFRDRVGRTTSCRRKLADHWCDDGEFGVDGSESKTLDVKEQMWKKAALARQRAKYDVLHFSKIHLIERRRYEQLNYNWTNDQRRIRDSLTTIAQNKLDLESELAKLDEMGLKLERSAKEAQAEFHEAEEQEFKSYQAYDSFYQQVAQQRDYDNVTINFEMDAVHKEANVAAAQQLLPTCAHRASLK</sequence>
<evidence type="ECO:0000256" key="1">
    <source>
        <dbReference type="SAM" id="Coils"/>
    </source>
</evidence>
<dbReference type="Proteomes" id="UP001190700">
    <property type="component" value="Unassembled WGS sequence"/>
</dbReference>
<evidence type="ECO:0000313" key="2">
    <source>
        <dbReference type="EMBL" id="KAK3254733.1"/>
    </source>
</evidence>
<dbReference type="AlphaFoldDB" id="A0AAE0KMW7"/>
<accession>A0AAE0KMW7</accession>
<comment type="caution">
    <text evidence="2">The sequence shown here is derived from an EMBL/GenBank/DDBJ whole genome shotgun (WGS) entry which is preliminary data.</text>
</comment>